<dbReference type="Gene3D" id="2.60.40.1740">
    <property type="entry name" value="hypothetical protein (bacova_03559)"/>
    <property type="match status" value="1"/>
</dbReference>
<dbReference type="EMBL" id="JACWMW010000002">
    <property type="protein sequence ID" value="MBD1385247.1"/>
    <property type="molecule type" value="Genomic_DNA"/>
</dbReference>
<accession>A0ABR7X5Y1</accession>
<organism evidence="3 4">
    <name type="scientific">Mucilaginibacter rigui</name>
    <dbReference type="NCBI Taxonomy" id="534635"/>
    <lineage>
        <taxon>Bacteria</taxon>
        <taxon>Pseudomonadati</taxon>
        <taxon>Bacteroidota</taxon>
        <taxon>Sphingobacteriia</taxon>
        <taxon>Sphingobacteriales</taxon>
        <taxon>Sphingobacteriaceae</taxon>
        <taxon>Mucilaginibacter</taxon>
    </lineage>
</organism>
<dbReference type="Pfam" id="PF08522">
    <property type="entry name" value="BT_3987-like_N"/>
    <property type="match status" value="1"/>
</dbReference>
<comment type="caution">
    <text evidence="3">The sequence shown here is derived from an EMBL/GenBank/DDBJ whole genome shotgun (WGS) entry which is preliminary data.</text>
</comment>
<name>A0ABR7X5Y1_9SPHI</name>
<dbReference type="Pfam" id="PF22839">
    <property type="entry name" value="DUF7015"/>
    <property type="match status" value="1"/>
</dbReference>
<gene>
    <name evidence="3" type="ORF">IDJ75_08145</name>
</gene>
<feature type="domain" description="DUF7015" evidence="2">
    <location>
        <begin position="189"/>
        <end position="286"/>
    </location>
</feature>
<feature type="domain" description="BT-3987-like N-terminal" evidence="1">
    <location>
        <begin position="70"/>
        <end position="166"/>
    </location>
</feature>
<proteinExistence type="predicted"/>
<evidence type="ECO:0000259" key="1">
    <source>
        <dbReference type="Pfam" id="PF08522"/>
    </source>
</evidence>
<evidence type="ECO:0000313" key="3">
    <source>
        <dbReference type="EMBL" id="MBD1385247.1"/>
    </source>
</evidence>
<dbReference type="InterPro" id="IPR054281">
    <property type="entry name" value="DUF7015"/>
</dbReference>
<protein>
    <submittedName>
        <fullName evidence="3">DUF1735 domain-containing protein</fullName>
    </submittedName>
</protein>
<dbReference type="RefSeq" id="WP_191175134.1">
    <property type="nucleotide sequence ID" value="NZ_JACWMW010000002.1"/>
</dbReference>
<keyword evidence="4" id="KW-1185">Reference proteome</keyword>
<dbReference type="PROSITE" id="PS51257">
    <property type="entry name" value="PROKAR_LIPOPROTEIN"/>
    <property type="match status" value="1"/>
</dbReference>
<reference evidence="3 4" key="1">
    <citation type="submission" date="2020-09" db="EMBL/GenBank/DDBJ databases">
        <title>Novel species of Mucilaginibacter isolated from a glacier on the Tibetan Plateau.</title>
        <authorList>
            <person name="Liu Q."/>
            <person name="Xin Y.-H."/>
        </authorList>
    </citation>
    <scope>NUCLEOTIDE SEQUENCE [LARGE SCALE GENOMIC DNA]</scope>
    <source>
        <strain evidence="3 4">CGMCC 1.13878</strain>
    </source>
</reference>
<dbReference type="Proteomes" id="UP000618754">
    <property type="component" value="Unassembled WGS sequence"/>
</dbReference>
<sequence>MKKYFSIILFTAAVGFTGCLKDNKTNLTPNNSPAVIEWSTAVTGDAPVSPSGSTFPLYLRSLEINPSVDLTFEVNYTGGEAAPEDITVNFGLDNTALTQYNQERLDRDHETVNLEPMPTSWYSIEGTSVVIKKGERKGVIKGKVNTTNITDFNKQYVVALKITSVSRGTISGNYGTILMQIGAKNPYDGTYTHTYTSSLGNGTNTLDLVTTGANTVALDPGLLGVYSNAQTLTIDPATNNVTVSMSSLLPIGNTGPSTWDPATKTFHVKWTSNGGARTFDETYVFKSPRN</sequence>
<evidence type="ECO:0000259" key="2">
    <source>
        <dbReference type="Pfam" id="PF22839"/>
    </source>
</evidence>
<dbReference type="InterPro" id="IPR013728">
    <property type="entry name" value="BT_3987-like_N"/>
</dbReference>
<evidence type="ECO:0000313" key="4">
    <source>
        <dbReference type="Proteomes" id="UP000618754"/>
    </source>
</evidence>